<dbReference type="InterPro" id="IPR036259">
    <property type="entry name" value="MFS_trans_sf"/>
</dbReference>
<sequence>MNQKPNLSFWQLWNLSFGFFGVQIAYSLQSANISRIFATLGADPHNLSYFWVLPPLMGILVQPIVGTLSDKTWTRFGRRIPYLFIGAAAAVLVMCLLPNAGSFGMAISTAMVFGLVALMFLDTSINMAMQPFKMLVGDMVNEEQKGLAYSIQSFLCNAGSIVGFVFPFFFTFIGIANTAPNGIVPDSVVYSFYIGAAILILCVLYTTAKVKEMPPKEYAKYHNINTEENENKTNWITLLKNAPATFWKVGLVQFFSWFAFMYMWTYTNGTVAANCWGVNMLAKNATSTIGYQEAGNWVGILFAIQSIGSVAWAMVLPQFKNRKTAYGLSLLIGAVGFAMTAFVNNQYFMFVPFILIGCAWAAILAMPFTFVTNALEGYGHMGAYLGLFNGTICIPQIIAALMGGVLLSAVGSRQDYMMIVAGVALALGALSVSIIKEHKTKK</sequence>
<feature type="transmembrane region" description="Helical" evidence="6">
    <location>
        <begin position="324"/>
        <end position="343"/>
    </location>
</feature>
<accession>A0A134B6S0</accession>
<feature type="transmembrane region" description="Helical" evidence="6">
    <location>
        <begin position="106"/>
        <end position="125"/>
    </location>
</feature>
<feature type="transmembrane region" description="Helical" evidence="6">
    <location>
        <begin position="49"/>
        <end position="68"/>
    </location>
</feature>
<keyword evidence="2" id="KW-0813">Transport</keyword>
<dbReference type="RefSeq" id="WP_008450816.1">
    <property type="nucleotide sequence ID" value="NZ_KQ960555.1"/>
</dbReference>
<feature type="transmembrane region" description="Helical" evidence="6">
    <location>
        <begin position="80"/>
        <end position="100"/>
    </location>
</feature>
<feature type="transmembrane region" description="Helical" evidence="6">
    <location>
        <begin position="383"/>
        <end position="410"/>
    </location>
</feature>
<dbReference type="Gene3D" id="1.20.1250.20">
    <property type="entry name" value="MFS general substrate transporter like domains"/>
    <property type="match status" value="1"/>
</dbReference>
<keyword evidence="5 6" id="KW-0472">Membrane</keyword>
<evidence type="ECO:0000256" key="1">
    <source>
        <dbReference type="ARBA" id="ARBA00004141"/>
    </source>
</evidence>
<comment type="caution">
    <text evidence="7">The sequence shown here is derived from an EMBL/GenBank/DDBJ whole genome shotgun (WGS) entry which is preliminary data.</text>
</comment>
<feature type="transmembrane region" description="Helical" evidence="6">
    <location>
        <begin position="416"/>
        <end position="435"/>
    </location>
</feature>
<feature type="transmembrane region" description="Helical" evidence="6">
    <location>
        <begin position="154"/>
        <end position="176"/>
    </location>
</feature>
<dbReference type="AlphaFoldDB" id="A0A134B6S0"/>
<dbReference type="SUPFAM" id="SSF103473">
    <property type="entry name" value="MFS general substrate transporter"/>
    <property type="match status" value="1"/>
</dbReference>
<dbReference type="GO" id="GO:0016020">
    <property type="term" value="C:membrane"/>
    <property type="evidence" value="ECO:0007669"/>
    <property type="project" value="UniProtKB-SubCell"/>
</dbReference>
<evidence type="ECO:0000256" key="4">
    <source>
        <dbReference type="ARBA" id="ARBA00022989"/>
    </source>
</evidence>
<evidence type="ECO:0000313" key="8">
    <source>
        <dbReference type="Proteomes" id="UP000070531"/>
    </source>
</evidence>
<reference evidence="7 8" key="1">
    <citation type="submission" date="2016-01" db="EMBL/GenBank/DDBJ databases">
        <authorList>
            <person name="Oliw E.H."/>
        </authorList>
    </citation>
    <scope>NUCLEOTIDE SEQUENCE [LARGE SCALE GENOMIC DNA]</scope>
    <source>
        <strain evidence="7 8">DNF00307</strain>
    </source>
</reference>
<feature type="transmembrane region" description="Helical" evidence="6">
    <location>
        <begin position="12"/>
        <end position="29"/>
    </location>
</feature>
<dbReference type="PANTHER" id="PTHR19432:SF35">
    <property type="entry name" value="SOLUTE CARRIER FAMILY 45 MEMBER 3 ISOFORM X1"/>
    <property type="match status" value="1"/>
</dbReference>
<protein>
    <submittedName>
        <fullName evidence="7">Transporter, major facilitator family protein</fullName>
    </submittedName>
</protein>
<dbReference type="Pfam" id="PF07690">
    <property type="entry name" value="MFS_1"/>
    <property type="match status" value="1"/>
</dbReference>
<dbReference type="CDD" id="cd17313">
    <property type="entry name" value="MFS_SLC45_SUC"/>
    <property type="match status" value="1"/>
</dbReference>
<comment type="subcellular location">
    <subcellularLocation>
        <location evidence="1">Membrane</location>
        <topology evidence="1">Multi-pass membrane protein</topology>
    </subcellularLocation>
</comment>
<keyword evidence="4 6" id="KW-1133">Transmembrane helix</keyword>
<feature type="transmembrane region" description="Helical" evidence="6">
    <location>
        <begin position="245"/>
        <end position="264"/>
    </location>
</feature>
<dbReference type="GO" id="GO:0022857">
    <property type="term" value="F:transmembrane transporter activity"/>
    <property type="evidence" value="ECO:0007669"/>
    <property type="project" value="InterPro"/>
</dbReference>
<feature type="transmembrane region" description="Helical" evidence="6">
    <location>
        <begin position="188"/>
        <end position="208"/>
    </location>
</feature>
<dbReference type="STRING" id="419005.HMPREF1860_01787"/>
<evidence type="ECO:0000256" key="2">
    <source>
        <dbReference type="ARBA" id="ARBA00022448"/>
    </source>
</evidence>
<dbReference type="PANTHER" id="PTHR19432">
    <property type="entry name" value="SUGAR TRANSPORTER"/>
    <property type="match status" value="1"/>
</dbReference>
<gene>
    <name evidence="7" type="ORF">HMPREF1860_01787</name>
</gene>
<evidence type="ECO:0000256" key="6">
    <source>
        <dbReference type="SAM" id="Phobius"/>
    </source>
</evidence>
<evidence type="ECO:0000256" key="5">
    <source>
        <dbReference type="ARBA" id="ARBA00023136"/>
    </source>
</evidence>
<name>A0A134B6S0_9BACT</name>
<dbReference type="InterPro" id="IPR011701">
    <property type="entry name" value="MFS"/>
</dbReference>
<dbReference type="EMBL" id="LSDL01000116">
    <property type="protein sequence ID" value="KXB75625.1"/>
    <property type="molecule type" value="Genomic_DNA"/>
</dbReference>
<dbReference type="Proteomes" id="UP000070531">
    <property type="component" value="Unassembled WGS sequence"/>
</dbReference>
<organism evidence="7">
    <name type="scientific">Prevotella amnii</name>
    <dbReference type="NCBI Taxonomy" id="419005"/>
    <lineage>
        <taxon>Bacteria</taxon>
        <taxon>Pseudomonadati</taxon>
        <taxon>Bacteroidota</taxon>
        <taxon>Bacteroidia</taxon>
        <taxon>Bacteroidales</taxon>
        <taxon>Prevotellaceae</taxon>
        <taxon>Prevotella</taxon>
    </lineage>
</organism>
<evidence type="ECO:0000256" key="3">
    <source>
        <dbReference type="ARBA" id="ARBA00022692"/>
    </source>
</evidence>
<evidence type="ECO:0000313" key="7">
    <source>
        <dbReference type="EMBL" id="KXB75625.1"/>
    </source>
</evidence>
<keyword evidence="3 6" id="KW-0812">Transmembrane</keyword>
<proteinExistence type="predicted"/>
<feature type="transmembrane region" description="Helical" evidence="6">
    <location>
        <begin position="349"/>
        <end position="371"/>
    </location>
</feature>
<feature type="transmembrane region" description="Helical" evidence="6">
    <location>
        <begin position="297"/>
        <end position="317"/>
    </location>
</feature>
<dbReference type="PATRIC" id="fig|419005.5.peg.1780"/>